<dbReference type="RefSeq" id="XP_028147794.1">
    <property type="nucleotide sequence ID" value="XM_028291993.1"/>
</dbReference>
<dbReference type="InParanoid" id="A0A6P7GE36"/>
<name>A0A6P7GE36_DIAVI</name>
<proteinExistence type="predicted"/>
<reference evidence="1" key="1">
    <citation type="submission" date="2025-08" db="UniProtKB">
        <authorList>
            <consortium name="RefSeq"/>
        </authorList>
    </citation>
    <scope>IDENTIFICATION</scope>
    <source>
        <tissue evidence="1">Whole insect</tissue>
    </source>
</reference>
<protein>
    <submittedName>
        <fullName evidence="1">Uncharacterized protein LOC114341199</fullName>
    </submittedName>
</protein>
<sequence length="256" mass="28830">MAFYRPRKPTFSFDRINTQTALNTFESKTETQKRKLAHLITQQLPKPRTLKPTTVVHNFSDTPISTIATQALAKGFNYSVTPNHIPIETIICQTEEAISHLPSEDAEIVRQDVARVLRNSKPPTPNISQSERKALKELQANPDLVILPADKGNATVILNTSSYIDKLSNLINTPDYKSIRLSDDASRSTELSSLKQALIQNSYRENHIDRSIHKLQYPAQSQPKESDPDHTKAFLPNIKGVTDKIDRILKPRGIKT</sequence>
<accession>A0A6P7GE36</accession>
<organism evidence="1">
    <name type="scientific">Diabrotica virgifera virgifera</name>
    <name type="common">western corn rootworm</name>
    <dbReference type="NCBI Taxonomy" id="50390"/>
    <lineage>
        <taxon>Eukaryota</taxon>
        <taxon>Metazoa</taxon>
        <taxon>Ecdysozoa</taxon>
        <taxon>Arthropoda</taxon>
        <taxon>Hexapoda</taxon>
        <taxon>Insecta</taxon>
        <taxon>Pterygota</taxon>
        <taxon>Neoptera</taxon>
        <taxon>Endopterygota</taxon>
        <taxon>Coleoptera</taxon>
        <taxon>Polyphaga</taxon>
        <taxon>Cucujiformia</taxon>
        <taxon>Chrysomeloidea</taxon>
        <taxon>Chrysomelidae</taxon>
        <taxon>Galerucinae</taxon>
        <taxon>Diabroticina</taxon>
        <taxon>Diabroticites</taxon>
        <taxon>Diabrotica</taxon>
    </lineage>
</organism>
<gene>
    <name evidence="1" type="primary">LOC114341199</name>
</gene>
<dbReference type="AlphaFoldDB" id="A0A6P7GE36"/>
<feature type="non-terminal residue" evidence="1">
    <location>
        <position position="256"/>
    </location>
</feature>
<evidence type="ECO:0000313" key="1">
    <source>
        <dbReference type="RefSeq" id="XP_028147794.1"/>
    </source>
</evidence>